<keyword evidence="1" id="KW-0472">Membrane</keyword>
<proteinExistence type="predicted"/>
<dbReference type="Pfam" id="PF06103">
    <property type="entry name" value="DUF948"/>
    <property type="match status" value="1"/>
</dbReference>
<evidence type="ECO:0000313" key="3">
    <source>
        <dbReference type="Proteomes" id="UP000245080"/>
    </source>
</evidence>
<comment type="caution">
    <text evidence="2">The sequence shown here is derived from an EMBL/GenBank/DDBJ whole genome shotgun (WGS) entry which is preliminary data.</text>
</comment>
<dbReference type="RefSeq" id="WP_109251055.1">
    <property type="nucleotide sequence ID" value="NZ_QCXQ01000006.1"/>
</dbReference>
<dbReference type="InterPro" id="IPR009293">
    <property type="entry name" value="UPF0478"/>
</dbReference>
<dbReference type="EMBL" id="QCXQ01000006">
    <property type="protein sequence ID" value="PWF99597.1"/>
    <property type="molecule type" value="Genomic_DNA"/>
</dbReference>
<dbReference type="PANTHER" id="PTHR40070">
    <property type="entry name" value="UPF0478 PROTEIN YTXG"/>
    <property type="match status" value="1"/>
</dbReference>
<sequence length="142" mass="15190">MTGGQVAGLIAAIAFLILVLFIGMFLTKLNKTLGQLNASMKTMTDDIDVISKQAENILASSNVLLDDVNEKFATIDPVFQAAADLGTSVSDLNDATRNLTAKVSSNTKTAEKASVASRFGRTAFNMYSRHRAKKADSMTTPQ</sequence>
<dbReference type="Gene3D" id="1.10.287.950">
    <property type="entry name" value="Methyl-accepting chemotaxis protein"/>
    <property type="match status" value="1"/>
</dbReference>
<dbReference type="Proteomes" id="UP000245080">
    <property type="component" value="Unassembled WGS sequence"/>
</dbReference>
<name>A0A2V1MYN7_9LACO</name>
<dbReference type="PANTHER" id="PTHR40070:SF1">
    <property type="entry name" value="UPF0478 PROTEIN YTXG"/>
    <property type="match status" value="1"/>
</dbReference>
<keyword evidence="1" id="KW-1133">Transmembrane helix</keyword>
<keyword evidence="3" id="KW-1185">Reference proteome</keyword>
<dbReference type="AlphaFoldDB" id="A0A2V1MYN7"/>
<evidence type="ECO:0000256" key="1">
    <source>
        <dbReference type="SAM" id="Phobius"/>
    </source>
</evidence>
<keyword evidence="1" id="KW-0812">Transmembrane</keyword>
<feature type="transmembrane region" description="Helical" evidence="1">
    <location>
        <begin position="6"/>
        <end position="26"/>
    </location>
</feature>
<accession>A0A2V1MYN7</accession>
<reference evidence="2 3" key="1">
    <citation type="journal article" date="2018" name="Int. J. Syst. Evol. Microbiol.">
        <title>Lactobacillus bambusae sp. nov., isolated from a traditional fermented Ma-bamboo shoots of Taiwan.</title>
        <authorList>
            <person name="Wang L.-T."/>
        </authorList>
    </citation>
    <scope>NUCLEOTIDE SEQUENCE [LARGE SCALE GENOMIC DNA]</scope>
    <source>
        <strain evidence="2 3">BS-W1</strain>
    </source>
</reference>
<gene>
    <name evidence="2" type="ORF">DCM90_09150</name>
</gene>
<organism evidence="2 3">
    <name type="scientific">Levilactobacillus bambusae</name>
    <dbReference type="NCBI Taxonomy" id="2024736"/>
    <lineage>
        <taxon>Bacteria</taxon>
        <taxon>Bacillati</taxon>
        <taxon>Bacillota</taxon>
        <taxon>Bacilli</taxon>
        <taxon>Lactobacillales</taxon>
        <taxon>Lactobacillaceae</taxon>
        <taxon>Levilactobacillus</taxon>
    </lineage>
</organism>
<dbReference type="OrthoDB" id="2146420at2"/>
<evidence type="ECO:0000313" key="2">
    <source>
        <dbReference type="EMBL" id="PWF99597.1"/>
    </source>
</evidence>
<protein>
    <submittedName>
        <fullName evidence="2">DUF948 domain-containing protein</fullName>
    </submittedName>
</protein>